<dbReference type="AlphaFoldDB" id="A0A8B7ZTP1"/>
<dbReference type="PANTHER" id="PTHR21393:SF0">
    <property type="entry name" value="SMALL RIBOSOMAL SUBUNIT PROTEIN MS27"/>
    <property type="match status" value="1"/>
</dbReference>
<gene>
    <name evidence="4" type="primary">LOC110988844</name>
</gene>
<dbReference type="KEGG" id="aplc:110988844"/>
<keyword evidence="3" id="KW-1185">Reference proteome</keyword>
<dbReference type="RefSeq" id="XP_022108442.1">
    <property type="nucleotide sequence ID" value="XM_022252750.1"/>
</dbReference>
<evidence type="ECO:0000313" key="3">
    <source>
        <dbReference type="Proteomes" id="UP000694845"/>
    </source>
</evidence>
<accession>A0A8B7ZTP1</accession>
<dbReference type="InterPro" id="IPR019266">
    <property type="entry name" value="Ribosomal_mS27"/>
</dbReference>
<comment type="subcellular location">
    <subcellularLocation>
        <location evidence="1">Mitochondrion</location>
    </subcellularLocation>
</comment>
<name>A0A8B7ZTP1_ACAPL</name>
<evidence type="ECO:0000313" key="4">
    <source>
        <dbReference type="RefSeq" id="XP_022108442.1"/>
    </source>
</evidence>
<dbReference type="OrthoDB" id="19830at2759"/>
<dbReference type="Gene3D" id="1.25.40.10">
    <property type="entry name" value="Tetratricopeptide repeat domain"/>
    <property type="match status" value="1"/>
</dbReference>
<feature type="region of interest" description="Disordered" evidence="2">
    <location>
        <begin position="398"/>
        <end position="424"/>
    </location>
</feature>
<dbReference type="Proteomes" id="UP000694845">
    <property type="component" value="Unplaced"/>
</dbReference>
<dbReference type="CTD" id="23107"/>
<dbReference type="Pfam" id="PF10037">
    <property type="entry name" value="MRP-S27"/>
    <property type="match status" value="1"/>
</dbReference>
<dbReference type="GO" id="GO:0005739">
    <property type="term" value="C:mitochondrion"/>
    <property type="evidence" value="ECO:0007669"/>
    <property type="project" value="UniProtKB-SubCell"/>
</dbReference>
<evidence type="ECO:0000256" key="1">
    <source>
        <dbReference type="ARBA" id="ARBA00004173"/>
    </source>
</evidence>
<organism evidence="3 4">
    <name type="scientific">Acanthaster planci</name>
    <name type="common">Crown-of-thorns starfish</name>
    <dbReference type="NCBI Taxonomy" id="133434"/>
    <lineage>
        <taxon>Eukaryota</taxon>
        <taxon>Metazoa</taxon>
        <taxon>Echinodermata</taxon>
        <taxon>Eleutherozoa</taxon>
        <taxon>Asterozoa</taxon>
        <taxon>Asteroidea</taxon>
        <taxon>Valvatacea</taxon>
        <taxon>Valvatida</taxon>
        <taxon>Acanthasteridae</taxon>
        <taxon>Acanthaster</taxon>
    </lineage>
</organism>
<proteinExistence type="predicted"/>
<dbReference type="InterPro" id="IPR034913">
    <property type="entry name" value="mS27/PTCD2"/>
</dbReference>
<dbReference type="InterPro" id="IPR011990">
    <property type="entry name" value="TPR-like_helical_dom_sf"/>
</dbReference>
<evidence type="ECO:0000256" key="2">
    <source>
        <dbReference type="SAM" id="MobiDB-lite"/>
    </source>
</evidence>
<dbReference type="GeneID" id="110988844"/>
<dbReference type="PANTHER" id="PTHR21393">
    <property type="entry name" value="MITOCHONDRIAL 28S RIBOSOMAL PROTEIN S27"/>
    <property type="match status" value="1"/>
</dbReference>
<protein>
    <submittedName>
        <fullName evidence="4">28S ribosomal protein S27, mitochondrial-like isoform X1</fullName>
    </submittedName>
</protein>
<feature type="compositionally biased region" description="Basic and acidic residues" evidence="2">
    <location>
        <begin position="398"/>
        <end position="410"/>
    </location>
</feature>
<reference evidence="4" key="1">
    <citation type="submission" date="2025-08" db="UniProtKB">
        <authorList>
            <consortium name="RefSeq"/>
        </authorList>
    </citation>
    <scope>IDENTIFICATION</scope>
</reference>
<sequence>MALYRRACVRALTSLLQLQRPTWVKSLFPISEATVRGNTVIGQRTLLTDAYKGTSAWRTRKILATNMDELKITLDADFFDFKKPVASVDLHKFMDNISDEHDLKSAEQYLYCHRHSSVAHHLRASTMHSFIRTCLDLGQADTAVKVLQDKTNYGVFPDNFTFNLLLDDYLERGDIKGAAAVAMEMMTLEVLTDEEPLSRLLALYCCHRYLKSGDSAREVMHDLGMTFADATRGQTSLLSSSYHALGLVMAGRLKQAARFLQAEAERTGDGGPCLVQEVVEGLLAVPEEQPDVEEELRGQLQECVSRLQAEGRISAESLDSLVTTEILPEIQRLQADHTHAEQYPEMLAEWHRQHVEAVRRQIRAAQEYEMSLKKKKLEKLLEATGGLRYWLQKEERRKAAADAEAGKEQSGETTEEQELDKQTV</sequence>